<dbReference type="AlphaFoldDB" id="A0A1P8WIX7"/>
<gene>
    <name evidence="1" type="ORF">Fuma_03633</name>
</gene>
<proteinExistence type="predicted"/>
<dbReference type="Proteomes" id="UP000187735">
    <property type="component" value="Chromosome"/>
</dbReference>
<keyword evidence="2" id="KW-1185">Reference proteome</keyword>
<dbReference type="EMBL" id="CP017641">
    <property type="protein sequence ID" value="APZ94015.1"/>
    <property type="molecule type" value="Genomic_DNA"/>
</dbReference>
<evidence type="ECO:0000313" key="2">
    <source>
        <dbReference type="Proteomes" id="UP000187735"/>
    </source>
</evidence>
<dbReference type="OrthoDB" id="271534at2"/>
<dbReference type="STRING" id="1891926.Fuma_03633"/>
<evidence type="ECO:0000313" key="1">
    <source>
        <dbReference type="EMBL" id="APZ94015.1"/>
    </source>
</evidence>
<protein>
    <submittedName>
        <fullName evidence="1">Uncharacterized protein</fullName>
    </submittedName>
</protein>
<accession>A0A1P8WIX7</accession>
<name>A0A1P8WIX7_9PLAN</name>
<reference evidence="1 2" key="1">
    <citation type="journal article" date="2016" name="Front. Microbiol.">
        <title>Fuerstia marisgermanicae gen. nov., sp. nov., an Unusual Member of the Phylum Planctomycetes from the German Wadden Sea.</title>
        <authorList>
            <person name="Kohn T."/>
            <person name="Heuer A."/>
            <person name="Jogler M."/>
            <person name="Vollmers J."/>
            <person name="Boedeker C."/>
            <person name="Bunk B."/>
            <person name="Rast P."/>
            <person name="Borchert D."/>
            <person name="Glockner I."/>
            <person name="Freese H.M."/>
            <person name="Klenk H.P."/>
            <person name="Overmann J."/>
            <person name="Kaster A.K."/>
            <person name="Rohde M."/>
            <person name="Wiegand S."/>
            <person name="Jogler C."/>
        </authorList>
    </citation>
    <scope>NUCLEOTIDE SEQUENCE [LARGE SCALE GENOMIC DNA]</scope>
    <source>
        <strain evidence="1 2">NH11</strain>
    </source>
</reference>
<dbReference type="KEGG" id="fmr:Fuma_03633"/>
<organism evidence="1 2">
    <name type="scientific">Fuerstiella marisgermanici</name>
    <dbReference type="NCBI Taxonomy" id="1891926"/>
    <lineage>
        <taxon>Bacteria</taxon>
        <taxon>Pseudomonadati</taxon>
        <taxon>Planctomycetota</taxon>
        <taxon>Planctomycetia</taxon>
        <taxon>Planctomycetales</taxon>
        <taxon>Planctomycetaceae</taxon>
        <taxon>Fuerstiella</taxon>
    </lineage>
</organism>
<dbReference type="RefSeq" id="WP_077025386.1">
    <property type="nucleotide sequence ID" value="NZ_CP017641.1"/>
</dbReference>
<sequence length="188" mass="19857">MSDKTSKADLQKMYLAGTVTVPPRLPGVSQLTFEVSGKAFNQITLVKATQEISPKVTITRTFFLEDVKAIFVPDAGQRGDLKNGQWFAGPKAVSKKVEQFVGKDGFDGVLFVREDAQSLLETKAGLTAAENAEYYPPLPEDRSVSHYNLKKVGCLHDECDDFPSPACCGANCCGGAGGGGGGNCGGGC</sequence>